<name>A0AAN9DUE5_CROPI</name>
<dbReference type="AlphaFoldDB" id="A0AAN9DUE5"/>
<keyword evidence="4" id="KW-1185">Reference proteome</keyword>
<evidence type="ECO:0000313" key="4">
    <source>
        <dbReference type="Proteomes" id="UP001372338"/>
    </source>
</evidence>
<reference evidence="2 4" key="1">
    <citation type="submission" date="2024-01" db="EMBL/GenBank/DDBJ databases">
        <title>The genomes of 5 underutilized Papilionoideae crops provide insights into root nodulation and disease resistanc.</title>
        <authorList>
            <person name="Yuan L."/>
        </authorList>
    </citation>
    <scope>NUCLEOTIDE SEQUENCE [LARGE SCALE GENOMIC DNA]</scope>
    <source>
        <strain evidence="2">ZHUSHIDOU_FW_LH</strain>
        <tissue evidence="2">Leaf</tissue>
    </source>
</reference>
<dbReference type="InterPro" id="IPR052997">
    <property type="entry name" value="RRT15-like"/>
</dbReference>
<feature type="compositionally biased region" description="Basic and acidic residues" evidence="1">
    <location>
        <begin position="156"/>
        <end position="168"/>
    </location>
</feature>
<protein>
    <recommendedName>
        <fullName evidence="5">Senescence-associated protein</fullName>
    </recommendedName>
</protein>
<accession>A0AAN9DUE5</accession>
<evidence type="ECO:0000256" key="1">
    <source>
        <dbReference type="SAM" id="MobiDB-lite"/>
    </source>
</evidence>
<evidence type="ECO:0000313" key="3">
    <source>
        <dbReference type="EMBL" id="KAK7238269.1"/>
    </source>
</evidence>
<proteinExistence type="predicted"/>
<feature type="region of interest" description="Disordered" evidence="1">
    <location>
        <begin position="503"/>
        <end position="552"/>
    </location>
</feature>
<evidence type="ECO:0008006" key="5">
    <source>
        <dbReference type="Google" id="ProtNLM"/>
    </source>
</evidence>
<dbReference type="AntiFam" id="ANF00034">
    <property type="entry name" value="Antisense to 5.8S rRNA"/>
</dbReference>
<feature type="region of interest" description="Disordered" evidence="1">
    <location>
        <begin position="90"/>
        <end position="123"/>
    </location>
</feature>
<dbReference type="PANTHER" id="PTHR33047">
    <property type="entry name" value="PROTEIN TAR1"/>
    <property type="match status" value="1"/>
</dbReference>
<dbReference type="PANTHER" id="PTHR33047:SF8">
    <property type="entry name" value="REGULATOR OF RDNA TRANSCRIPTION PROTEIN 15"/>
    <property type="match status" value="1"/>
</dbReference>
<sequence length="727" mass="78041">MIGRADIEGSKSNVAMNAWLPQASYPCGNFSDTSSFKFRRTKGSIGHAFTVRIRTGNQNQTSFYPFVPHEISVLVELILGHLRYLLTDVPPQPNSPPDNVFRPDRPAEAGLGSKNRGNAPPPIHGIIGFPLSVPVLSRLFDARGRGPEGPVPNPSPDRHAATRSRRESSSSSPPTADGFGTGTPVPSPQSQSFSRGYGSILPTSLAYIVPSTRGCSPWRPDAVMSTTGRGRHSVLRIFKGRRGRTGHHATCGALPAAGPYLRLSRFQGGQAICTDGRSARAHAPGFAATVAPSYSSGPGPCPDGRVSAQLGTVTQLPVHPASPVLLTKNGPLGALDSVERLNGAATPSYLFKSDERFARQYRCGPPPEFPLASPRSGIVHHLSGPDRYALTRTLHRRSGSVGSATHRGIPPISFLAPYGFTRPLTRTHVRLLGPCFKTGRMGSPLADARSTQVPKHAESTRTSIHNHHDDVSASMSTARAWATIAICVGPCPESIGKPALAVPHPTEAHRRPPLGRNLPPDWGCIPKQPDSPTAPRGATGSGHDGALTLSGAPFQGTWARSATEDASPDYNSDTEGDRFSWWALPGSLAVTKGILHSPSSVPSTRPKQWGNDGRHPGRRALSLMASGATCVQRLDGSRDSSIHTKYRISLRSSSMQEPRYPLPRVFRIRVSHHRPHEHRLRADGGALNDFDFLGAFGAGFLLFNREETDRTRSGASRHEGDRGAEHL</sequence>
<evidence type="ECO:0000313" key="2">
    <source>
        <dbReference type="EMBL" id="KAK7237422.1"/>
    </source>
</evidence>
<dbReference type="Proteomes" id="UP001372338">
    <property type="component" value="Unassembled WGS sequence"/>
</dbReference>
<organism evidence="2 4">
    <name type="scientific">Crotalaria pallida</name>
    <name type="common">Smooth rattlebox</name>
    <name type="synonym">Crotalaria striata</name>
    <dbReference type="NCBI Taxonomy" id="3830"/>
    <lineage>
        <taxon>Eukaryota</taxon>
        <taxon>Viridiplantae</taxon>
        <taxon>Streptophyta</taxon>
        <taxon>Embryophyta</taxon>
        <taxon>Tracheophyta</taxon>
        <taxon>Spermatophyta</taxon>
        <taxon>Magnoliopsida</taxon>
        <taxon>eudicotyledons</taxon>
        <taxon>Gunneridae</taxon>
        <taxon>Pentapetalae</taxon>
        <taxon>rosids</taxon>
        <taxon>fabids</taxon>
        <taxon>Fabales</taxon>
        <taxon>Fabaceae</taxon>
        <taxon>Papilionoideae</taxon>
        <taxon>50 kb inversion clade</taxon>
        <taxon>genistoids sensu lato</taxon>
        <taxon>core genistoids</taxon>
        <taxon>Crotalarieae</taxon>
        <taxon>Crotalaria</taxon>
    </lineage>
</organism>
<dbReference type="EMBL" id="JAYWIO010000029">
    <property type="protein sequence ID" value="KAK7237422.1"/>
    <property type="molecule type" value="Genomic_DNA"/>
</dbReference>
<feature type="region of interest" description="Disordered" evidence="1">
    <location>
        <begin position="141"/>
        <end position="196"/>
    </location>
</feature>
<feature type="region of interest" description="Disordered" evidence="1">
    <location>
        <begin position="708"/>
        <end position="727"/>
    </location>
</feature>
<dbReference type="EMBL" id="JAYWIO010000023">
    <property type="protein sequence ID" value="KAK7238269.1"/>
    <property type="molecule type" value="Genomic_DNA"/>
</dbReference>
<gene>
    <name evidence="3" type="ORF">RIF29_44539</name>
    <name evidence="2" type="ORF">RIF29_44785</name>
</gene>
<comment type="caution">
    <text evidence="2">The sequence shown here is derived from an EMBL/GenBank/DDBJ whole genome shotgun (WGS) entry which is preliminary data.</text>
</comment>